<comment type="caution">
    <text evidence="3">The sequence shown here is derived from an EMBL/GenBank/DDBJ whole genome shotgun (WGS) entry which is preliminary data.</text>
</comment>
<dbReference type="RefSeq" id="WP_034675258.1">
    <property type="nucleotide sequence ID" value="NZ_FPAP01000001.1"/>
</dbReference>
<accession>A0A085Z8E3</accession>
<dbReference type="NCBIfam" id="NF041325">
    <property type="entry name" value="Bacteroid_MobB"/>
    <property type="match status" value="1"/>
</dbReference>
<dbReference type="EMBL" id="JPRP01000001">
    <property type="protein sequence ID" value="KFF00707.1"/>
    <property type="molecule type" value="Genomic_DNA"/>
</dbReference>
<feature type="region of interest" description="Disordered" evidence="1">
    <location>
        <begin position="405"/>
        <end position="428"/>
    </location>
</feature>
<dbReference type="Pfam" id="PF03432">
    <property type="entry name" value="Relaxase"/>
    <property type="match status" value="1"/>
</dbReference>
<feature type="compositionally biased region" description="Basic residues" evidence="1">
    <location>
        <begin position="418"/>
        <end position="428"/>
    </location>
</feature>
<evidence type="ECO:0000313" key="4">
    <source>
        <dbReference type="Proteomes" id="UP000028713"/>
    </source>
</evidence>
<dbReference type="OrthoDB" id="915634at2"/>
<organism evidence="3 4">
    <name type="scientific">Chryseobacterium formosense</name>
    <dbReference type="NCBI Taxonomy" id="236814"/>
    <lineage>
        <taxon>Bacteria</taxon>
        <taxon>Pseudomonadati</taxon>
        <taxon>Bacteroidota</taxon>
        <taxon>Flavobacteriia</taxon>
        <taxon>Flavobacteriales</taxon>
        <taxon>Weeksellaceae</taxon>
        <taxon>Chryseobacterium group</taxon>
        <taxon>Chryseobacterium</taxon>
    </lineage>
</organism>
<dbReference type="AlphaFoldDB" id="A0A085Z8E3"/>
<name>A0A085Z8E3_9FLAO</name>
<feature type="compositionally biased region" description="Polar residues" evidence="1">
    <location>
        <begin position="358"/>
        <end position="371"/>
    </location>
</feature>
<feature type="domain" description="MobA/VirD2-like nuclease" evidence="2">
    <location>
        <begin position="38"/>
        <end position="151"/>
    </location>
</feature>
<evidence type="ECO:0000313" key="3">
    <source>
        <dbReference type="EMBL" id="KFF00707.1"/>
    </source>
</evidence>
<reference evidence="3 4" key="1">
    <citation type="submission" date="2014-07" db="EMBL/GenBank/DDBJ databases">
        <title>Genome of Chryseobacterium formosense LMG 24722.</title>
        <authorList>
            <person name="Pipes S.E."/>
            <person name="Stropko S.J."/>
            <person name="Newman J.D."/>
        </authorList>
    </citation>
    <scope>NUCLEOTIDE SEQUENCE [LARGE SCALE GENOMIC DNA]</scope>
    <source>
        <strain evidence="3 4">LMG 24722</strain>
    </source>
</reference>
<evidence type="ECO:0000256" key="1">
    <source>
        <dbReference type="SAM" id="MobiDB-lite"/>
    </source>
</evidence>
<sequence>MIAKIGRSSNLFGTLSYNNSKMEQDKGEILMTNKMIETADGKYSVAQLARSFEPYLLANRNTEKHTLHISLNPDPKDKVSDEKYRELAQLYMNEMGYGDQPFIVFKHTDIDRSHIHIVSVCVDEEGKKISDQFEKIRSMKVCRELEKKFGLISAVEKQPKQNQKIFRPVNFKSGDIKSQIASVIRHIPSYYQFQSLGEYNALLSLFNITVEKVEGELQGQSKKGLLYFPLDDQGKKAGNPVKASLFGKISGIDALEKHFTACKNKGNVQLVKQNLKRSIIKAHHSSKDEQAFKNKLKKEGIDIVVRKNDNSRIYGITFIDHKSRTVWNGSRLGKEFSANNFNDYWNNNIRPEIEIPDQMQTKKSQPTNANQPPEEYDRHFDFLNDSEQYSDIFIETLGILIPRSPNNNYEEEHFTDKIRKRKKRRRGQ</sequence>
<feature type="region of interest" description="Disordered" evidence="1">
    <location>
        <begin position="357"/>
        <end position="377"/>
    </location>
</feature>
<dbReference type="Proteomes" id="UP000028713">
    <property type="component" value="Unassembled WGS sequence"/>
</dbReference>
<dbReference type="InterPro" id="IPR005094">
    <property type="entry name" value="Endonuclease_MobA/VirD2"/>
</dbReference>
<evidence type="ECO:0000259" key="2">
    <source>
        <dbReference type="Pfam" id="PF03432"/>
    </source>
</evidence>
<dbReference type="STRING" id="236814.IX39_08790"/>
<proteinExistence type="predicted"/>
<gene>
    <name evidence="3" type="ORF">IX39_08790</name>
</gene>
<keyword evidence="4" id="KW-1185">Reference proteome</keyword>
<dbReference type="eggNOG" id="COG3843">
    <property type="taxonomic scope" value="Bacteria"/>
</dbReference>
<protein>
    <submittedName>
        <fullName evidence="3">Relaxase</fullName>
    </submittedName>
</protein>